<reference evidence="2" key="2">
    <citation type="submission" date="2014-05" db="EMBL/GenBank/DDBJ databases">
        <authorList>
            <person name="Aslett M.A."/>
            <person name="De Silva N."/>
        </authorList>
    </citation>
    <scope>NUCLEOTIDE SEQUENCE</scope>
    <source>
        <strain evidence="2">17X</strain>
    </source>
</reference>
<organism evidence="2 3">
    <name type="scientific">Plasmodium yoelii</name>
    <dbReference type="NCBI Taxonomy" id="5861"/>
    <lineage>
        <taxon>Eukaryota</taxon>
        <taxon>Sar</taxon>
        <taxon>Alveolata</taxon>
        <taxon>Apicomplexa</taxon>
        <taxon>Aconoidasida</taxon>
        <taxon>Haemosporida</taxon>
        <taxon>Plasmodiidae</taxon>
        <taxon>Plasmodium</taxon>
        <taxon>Plasmodium (Vinckeia)</taxon>
    </lineage>
</organism>
<evidence type="ECO:0000313" key="4">
    <source>
        <dbReference type="Proteomes" id="UP000072904"/>
    </source>
</evidence>
<dbReference type="KEGG" id="pyo:PY17X_1347300"/>
<dbReference type="OMA" id="CEDTYKE"/>
<dbReference type="RefSeq" id="XP_022813680.1">
    <property type="nucleotide sequence ID" value="XM_022957227.1"/>
</dbReference>
<evidence type="ECO:0000313" key="1">
    <source>
        <dbReference type="EMBL" id="CDU20093.1"/>
    </source>
</evidence>
<proteinExistence type="predicted"/>
<dbReference type="VEuPathDB" id="PlasmoDB:PY17X_1347300"/>
<reference evidence="3 4" key="1">
    <citation type="journal article" date="2014" name="BMC Biol.">
        <title>A comprehensive evaluation of rodent malaria parasite genomes and gene expression.</title>
        <authorList>
            <person name="Otto T.D."/>
            <person name="Bohme U."/>
            <person name="Jackson A.P."/>
            <person name="Hunt M."/>
            <person name="Franke-Fayard B."/>
            <person name="Hoeijmakers W.A."/>
            <person name="Religa A.A."/>
            <person name="Robertson L."/>
            <person name="Sanders M."/>
            <person name="Ogun S.A."/>
            <person name="Cunningham D."/>
            <person name="Erhart A."/>
            <person name="Billker O."/>
            <person name="Khan S.M."/>
            <person name="Stunnenberg H.G."/>
            <person name="Langhorne J."/>
            <person name="Holder A.A."/>
            <person name="Waters A.P."/>
            <person name="Newbold C.I."/>
            <person name="Pain A."/>
            <person name="Berriman M."/>
            <person name="Janse C.J."/>
        </authorList>
    </citation>
    <scope>NUCLEOTIDE SEQUENCE [LARGE SCALE GENOMIC DNA]</scope>
    <source>
        <strain evidence="2 3">17X</strain>
        <strain evidence="1 4">YM</strain>
    </source>
</reference>
<dbReference type="Proteomes" id="UP000072874">
    <property type="component" value="Chromosome 13"/>
</dbReference>
<gene>
    <name evidence="2" type="ORF">PY17X_1347300</name>
    <name evidence="1" type="ORF">PYYM_1344300</name>
</gene>
<dbReference type="AlphaFoldDB" id="A0A078KL01"/>
<protein>
    <submittedName>
        <fullName evidence="2">Uncharacterized protein</fullName>
    </submittedName>
</protein>
<accession>A0A078KL01</accession>
<dbReference type="VEuPathDB" id="PlasmoDB:PYYM_1344300"/>
<evidence type="ECO:0000313" key="2">
    <source>
        <dbReference type="EMBL" id="VTZ80851.1"/>
    </source>
</evidence>
<dbReference type="EMBL" id="LM993667">
    <property type="protein sequence ID" value="VTZ80851.1"/>
    <property type="molecule type" value="Genomic_DNA"/>
</dbReference>
<dbReference type="Proteomes" id="UP000072904">
    <property type="component" value="Chromosome 13"/>
</dbReference>
<reference evidence="2" key="4">
    <citation type="submission" date="2019-05" db="EMBL/GenBank/DDBJ databases">
        <authorList>
            <consortium name="Pathogen Informatics"/>
        </authorList>
    </citation>
    <scope>NUCLEOTIDE SEQUENCE</scope>
    <source>
        <strain evidence="2">17X</strain>
    </source>
</reference>
<sequence length="293" mass="34350">MNICNENIIINNENECEDISKENKIKIATELVKNFCLLKELDLLTIIKNEEESKKNFTNKNISCNIENIICANKHILDFIFLKERNDLKKEEKKNDKKKTINNSIEEDILKEKDILNIINTLNKNELNISMYENKIQNCDELNNFKPFNNTLLINYIDIPPVLNNPNSSSKFHQILKLLIKNYNNSLNIIKIQQNTIKDLIFYTHNLLINNKMLIDKNDKLVKIATSIHTKLKNHIPNNHNNNSVQIKLPITDQENTSSLFKTQIDLYRKHINYLYNENNELKKLLSTLDTGK</sequence>
<name>A0A078KL01_PLAYE</name>
<evidence type="ECO:0000313" key="3">
    <source>
        <dbReference type="Proteomes" id="UP000072874"/>
    </source>
</evidence>
<reference evidence="1" key="3">
    <citation type="submission" date="2014-05" db="EMBL/GenBank/DDBJ databases">
        <authorList>
            <person name="Aslett A.Martin."/>
            <person name="De Silva Nishadi"/>
        </authorList>
    </citation>
    <scope>NUCLEOTIDE SEQUENCE</scope>
    <source>
        <strain evidence="1">YM</strain>
    </source>
</reference>
<dbReference type="VEuPathDB" id="PlasmoDB:Py17XNL_001303324"/>
<dbReference type="EMBL" id="LK934641">
    <property type="protein sequence ID" value="CDU20093.1"/>
    <property type="molecule type" value="Genomic_DNA"/>
</dbReference>
<dbReference type="GeneID" id="34860126"/>
<dbReference type="OrthoDB" id="375964at2759"/>